<dbReference type="RefSeq" id="WP_008844658.1">
    <property type="nucleotide sequence ID" value="NZ_BAEN01000041.1"/>
</dbReference>
<evidence type="ECO:0000313" key="4">
    <source>
        <dbReference type="EMBL" id="GAC14842.1"/>
    </source>
</evidence>
<gene>
    <name evidence="4" type="primary">holB</name>
    <name evidence="4" type="ORF">GLIP_2214</name>
</gene>
<dbReference type="GO" id="GO:0009360">
    <property type="term" value="C:DNA polymerase III complex"/>
    <property type="evidence" value="ECO:0007669"/>
    <property type="project" value="TreeGrafter"/>
</dbReference>
<keyword evidence="5" id="KW-1185">Reference proteome</keyword>
<dbReference type="InterPro" id="IPR027417">
    <property type="entry name" value="P-loop_NTPase"/>
</dbReference>
<comment type="catalytic activity">
    <reaction evidence="3">
        <text>DNA(n) + a 2'-deoxyribonucleoside 5'-triphosphate = DNA(n+1) + diphosphate</text>
        <dbReference type="Rhea" id="RHEA:22508"/>
        <dbReference type="Rhea" id="RHEA-COMP:17339"/>
        <dbReference type="Rhea" id="RHEA-COMP:17340"/>
        <dbReference type="ChEBI" id="CHEBI:33019"/>
        <dbReference type="ChEBI" id="CHEBI:61560"/>
        <dbReference type="ChEBI" id="CHEBI:173112"/>
        <dbReference type="EC" id="2.7.7.7"/>
    </reaction>
</comment>
<keyword evidence="4" id="KW-0548">Nucleotidyltransferase</keyword>
<proteinExistence type="predicted"/>
<dbReference type="CDD" id="cd00009">
    <property type="entry name" value="AAA"/>
    <property type="match status" value="1"/>
</dbReference>
<evidence type="ECO:0000256" key="3">
    <source>
        <dbReference type="ARBA" id="ARBA00049244"/>
    </source>
</evidence>
<accession>K6Y9I9</accession>
<dbReference type="SUPFAM" id="SSF52540">
    <property type="entry name" value="P-loop containing nucleoside triphosphate hydrolases"/>
    <property type="match status" value="1"/>
</dbReference>
<comment type="caution">
    <text evidence="4">The sequence shown here is derived from an EMBL/GenBank/DDBJ whole genome shotgun (WGS) entry which is preliminary data.</text>
</comment>
<keyword evidence="4" id="KW-0808">Transferase</keyword>
<organism evidence="4 5">
    <name type="scientific">Aliiglaciecola lipolytica E3</name>
    <dbReference type="NCBI Taxonomy" id="1127673"/>
    <lineage>
        <taxon>Bacteria</taxon>
        <taxon>Pseudomonadati</taxon>
        <taxon>Pseudomonadota</taxon>
        <taxon>Gammaproteobacteria</taxon>
        <taxon>Alteromonadales</taxon>
        <taxon>Alteromonadaceae</taxon>
        <taxon>Aliiglaciecola</taxon>
    </lineage>
</organism>
<evidence type="ECO:0000256" key="2">
    <source>
        <dbReference type="ARBA" id="ARBA00022932"/>
    </source>
</evidence>
<dbReference type="eggNOG" id="COG0470">
    <property type="taxonomic scope" value="Bacteria"/>
</dbReference>
<dbReference type="GO" id="GO:0003887">
    <property type="term" value="F:DNA-directed DNA polymerase activity"/>
    <property type="evidence" value="ECO:0007669"/>
    <property type="project" value="UniProtKB-KW"/>
</dbReference>
<dbReference type="STRING" id="1127673.GLIP_2214"/>
<dbReference type="AlphaFoldDB" id="K6Y9I9"/>
<dbReference type="OrthoDB" id="9811073at2"/>
<dbReference type="InterPro" id="IPR004622">
    <property type="entry name" value="DNA_pol_HolB"/>
</dbReference>
<evidence type="ECO:0000256" key="1">
    <source>
        <dbReference type="ARBA" id="ARBA00012417"/>
    </source>
</evidence>
<dbReference type="Gene3D" id="3.40.50.300">
    <property type="entry name" value="P-loop containing nucleotide triphosphate hydrolases"/>
    <property type="match status" value="1"/>
</dbReference>
<dbReference type="InterPro" id="IPR050238">
    <property type="entry name" value="DNA_Rep/Repair_Clamp_Loader"/>
</dbReference>
<keyword evidence="2" id="KW-0239">DNA-directed DNA polymerase</keyword>
<dbReference type="PANTHER" id="PTHR11669">
    <property type="entry name" value="REPLICATION FACTOR C / DNA POLYMERASE III GAMMA-TAU SUBUNIT"/>
    <property type="match status" value="1"/>
</dbReference>
<dbReference type="NCBIfam" id="TIGR00678">
    <property type="entry name" value="holB"/>
    <property type="match status" value="1"/>
</dbReference>
<reference evidence="4 5" key="1">
    <citation type="journal article" date="2017" name="Antonie Van Leeuwenhoek">
        <title>Rhizobium rhizosphaerae sp. nov., a novel species isolated from rice rhizosphere.</title>
        <authorList>
            <person name="Zhao J.J."/>
            <person name="Zhang J."/>
            <person name="Zhang R.J."/>
            <person name="Zhang C.W."/>
            <person name="Yin H.Q."/>
            <person name="Zhang X.X."/>
        </authorList>
    </citation>
    <scope>NUCLEOTIDE SEQUENCE [LARGE SCALE GENOMIC DNA]</scope>
    <source>
        <strain evidence="4 5">E3</strain>
    </source>
</reference>
<name>K6Y9I9_9ALTE</name>
<dbReference type="GO" id="GO:0006261">
    <property type="term" value="P:DNA-templated DNA replication"/>
    <property type="evidence" value="ECO:0007669"/>
    <property type="project" value="TreeGrafter"/>
</dbReference>
<sequence>MYPWLNGTFRQLAQRAQRNSLHHALLVQGPSGIGKTFFCDALTKSLLCKKQENEPCGTCQSCQLFNAQSHPDLHRIASDKQLGVDLVREAIQKLTSTAHLSGNKVLIIERADSMTESAANALLKTLEEPTGDTYLFLISAHPERLLPTIISRCEKVNISAPSFDECKQWLSSQNIAGVTDDIIRIYGHCPLTIISQLENQQSTNYADFCHSMEEMKRGKMSALVLAEKWQKESDQIVLWLQYELRQIAAANIHNSLFWQIENKLKLATVSLQNPGVNRILVLTGLLLDYQKL</sequence>
<dbReference type="EMBL" id="BAEN01000041">
    <property type="protein sequence ID" value="GAC14842.1"/>
    <property type="molecule type" value="Genomic_DNA"/>
</dbReference>
<protein>
    <recommendedName>
        <fullName evidence="1">DNA-directed DNA polymerase</fullName>
        <ecNumber evidence="1">2.7.7.7</ecNumber>
    </recommendedName>
</protein>
<dbReference type="Pfam" id="PF13177">
    <property type="entry name" value="DNA_pol3_delta2"/>
    <property type="match status" value="1"/>
</dbReference>
<dbReference type="EC" id="2.7.7.7" evidence="1"/>
<dbReference type="PANTHER" id="PTHR11669:SF8">
    <property type="entry name" value="DNA POLYMERASE III SUBUNIT DELTA"/>
    <property type="match status" value="1"/>
</dbReference>
<dbReference type="Proteomes" id="UP000006334">
    <property type="component" value="Unassembled WGS sequence"/>
</dbReference>
<evidence type="ECO:0000313" key="5">
    <source>
        <dbReference type="Proteomes" id="UP000006334"/>
    </source>
</evidence>
<dbReference type="GO" id="GO:0008408">
    <property type="term" value="F:3'-5' exonuclease activity"/>
    <property type="evidence" value="ECO:0007669"/>
    <property type="project" value="InterPro"/>
</dbReference>